<feature type="transmembrane region" description="Helical" evidence="1">
    <location>
        <begin position="20"/>
        <end position="41"/>
    </location>
</feature>
<keyword evidence="1" id="KW-0812">Transmembrane</keyword>
<organism evidence="2">
    <name type="scientific">Bacillus phage SPG24</name>
    <dbReference type="NCBI Taxonomy" id="1497851"/>
    <lineage>
        <taxon>Viruses</taxon>
        <taxon>Duplodnaviria</taxon>
        <taxon>Heunggongvirae</taxon>
        <taxon>Uroviricota</taxon>
        <taxon>Caudoviricetes</taxon>
        <taxon>Herelleviridae</taxon>
        <taxon>Bastillevirinae</taxon>
        <taxon>Nitunavirus</taxon>
        <taxon>Nitunavirus SPG24</taxon>
    </lineage>
</organism>
<protein>
    <submittedName>
        <fullName evidence="2">DNA, contig00008 sequence</fullName>
    </submittedName>
</protein>
<dbReference type="EMBL" id="AB930189">
    <property type="protein sequence ID" value="BAO79570.1"/>
    <property type="molecule type" value="Genomic_DNA"/>
</dbReference>
<sequence length="51" mass="5478">TEKSRSNTGSNSSFFPISEFLVLLCAPLSISVSSLCIKSLISSMTYLTTCL</sequence>
<name>A0A024FSB4_9CAUD</name>
<evidence type="ECO:0000313" key="2">
    <source>
        <dbReference type="EMBL" id="BAO79570.1"/>
    </source>
</evidence>
<evidence type="ECO:0000256" key="1">
    <source>
        <dbReference type="SAM" id="Phobius"/>
    </source>
</evidence>
<accession>A0A024FSB4</accession>
<proteinExistence type="predicted"/>
<reference evidence="2" key="1">
    <citation type="submission" date="2014-04" db="EMBL/GenBank/DDBJ databases">
        <title>Whole genome of SPG24 was analyzed in behalf of its correct identification and originality.</title>
        <authorList>
            <person name="Lee O.H."/>
        </authorList>
    </citation>
    <scope>NUCLEOTIDE SEQUENCE</scope>
    <source>
        <strain evidence="2">SPG24</strain>
    </source>
</reference>
<keyword evidence="1" id="KW-0472">Membrane</keyword>
<feature type="non-terminal residue" evidence="2">
    <location>
        <position position="1"/>
    </location>
</feature>
<keyword evidence="1" id="KW-1133">Transmembrane helix</keyword>